<dbReference type="Proteomes" id="UP000009046">
    <property type="component" value="Unassembled WGS sequence"/>
</dbReference>
<dbReference type="InterPro" id="IPR007110">
    <property type="entry name" value="Ig-like_dom"/>
</dbReference>
<feature type="domain" description="Ig-like" evidence="15">
    <location>
        <begin position="627"/>
        <end position="718"/>
    </location>
</feature>
<feature type="domain" description="Ig-like" evidence="15">
    <location>
        <begin position="536"/>
        <end position="620"/>
    </location>
</feature>
<reference evidence="17" key="2">
    <citation type="submission" date="2007-04" db="EMBL/GenBank/DDBJ databases">
        <title>The genome of the human body louse.</title>
        <authorList>
            <consortium name="The Human Body Louse Genome Consortium"/>
            <person name="Kirkness E."/>
            <person name="Walenz B."/>
            <person name="Hass B."/>
            <person name="Bruggner R."/>
            <person name="Strausberg R."/>
        </authorList>
    </citation>
    <scope>NUCLEOTIDE SEQUENCE</scope>
    <source>
        <strain evidence="17">USDA</strain>
    </source>
</reference>
<evidence type="ECO:0000256" key="9">
    <source>
        <dbReference type="ARBA" id="ARBA00023136"/>
    </source>
</evidence>
<evidence type="ECO:0000256" key="12">
    <source>
        <dbReference type="ARBA" id="ARBA00023319"/>
    </source>
</evidence>
<evidence type="ECO:0000256" key="6">
    <source>
        <dbReference type="ARBA" id="ARBA00022737"/>
    </source>
</evidence>
<dbReference type="eggNOG" id="KOG3510">
    <property type="taxonomic scope" value="Eukaryota"/>
</dbReference>
<dbReference type="InterPro" id="IPR036179">
    <property type="entry name" value="Ig-like_dom_sf"/>
</dbReference>
<dbReference type="Pfam" id="PF13927">
    <property type="entry name" value="Ig_3"/>
    <property type="match status" value="4"/>
</dbReference>
<dbReference type="FunFam" id="2.60.40.10:FF:000093">
    <property type="entry name" value="Down syndrome cell adhesion molecule, isoform B"/>
    <property type="match status" value="1"/>
</dbReference>
<dbReference type="GeneID" id="8232268"/>
<keyword evidence="12" id="KW-0393">Immunoglobulin domain</keyword>
<feature type="domain" description="Ig-like" evidence="15">
    <location>
        <begin position="438"/>
        <end position="531"/>
    </location>
</feature>
<dbReference type="InterPro" id="IPR003961">
    <property type="entry name" value="FN3_dom"/>
</dbReference>
<dbReference type="PROSITE" id="PS50853">
    <property type="entry name" value="FN3"/>
    <property type="match status" value="6"/>
</dbReference>
<dbReference type="InterPro" id="IPR013098">
    <property type="entry name" value="Ig_I-set"/>
</dbReference>
<evidence type="ECO:0000256" key="13">
    <source>
        <dbReference type="SAM" id="MobiDB-lite"/>
    </source>
</evidence>
<dbReference type="VEuPathDB" id="VectorBase:PHUM031590"/>
<dbReference type="GO" id="GO:0098609">
    <property type="term" value="P:cell-cell adhesion"/>
    <property type="evidence" value="ECO:0007669"/>
    <property type="project" value="UniProtKB-ARBA"/>
</dbReference>
<dbReference type="FunFam" id="2.60.40.10:FF:000017">
    <property type="entry name" value="Down syndrome cell adhesion molecule b"/>
    <property type="match status" value="1"/>
</dbReference>
<evidence type="ECO:0000256" key="7">
    <source>
        <dbReference type="ARBA" id="ARBA00022889"/>
    </source>
</evidence>
<dbReference type="GO" id="GO:0005886">
    <property type="term" value="C:plasma membrane"/>
    <property type="evidence" value="ECO:0007669"/>
    <property type="project" value="UniProtKB-SubCell"/>
</dbReference>
<dbReference type="CTD" id="8232268"/>
<dbReference type="FunFam" id="2.60.40.10:FF:000032">
    <property type="entry name" value="palladin isoform X1"/>
    <property type="match status" value="4"/>
</dbReference>
<dbReference type="CDD" id="cd20956">
    <property type="entry name" value="IgI_4_Dscam"/>
    <property type="match status" value="1"/>
</dbReference>
<dbReference type="PANTHER" id="PTHR44170">
    <property type="entry name" value="PROTEIN SIDEKICK"/>
    <property type="match status" value="1"/>
</dbReference>
<evidence type="ECO:0000256" key="3">
    <source>
        <dbReference type="ARBA" id="ARBA00022475"/>
    </source>
</evidence>
<dbReference type="EnsemblMetazoa" id="PHUM031590-RA">
    <property type="protein sequence ID" value="PHUM031590-PA"/>
    <property type="gene ID" value="PHUM031590"/>
</dbReference>
<feature type="domain" description="Ig-like" evidence="15">
    <location>
        <begin position="39"/>
        <end position="132"/>
    </location>
</feature>
<feature type="domain" description="Fibronectin type-III" evidence="16">
    <location>
        <begin position="1227"/>
        <end position="1324"/>
    </location>
</feature>
<comment type="subcellular location">
    <subcellularLocation>
        <location evidence="1">Cell membrane</location>
    </subcellularLocation>
    <subcellularLocation>
        <location evidence="2">Membrane</location>
        <topology evidence="2">Single-pass type I membrane protein</topology>
    </subcellularLocation>
</comment>
<feature type="domain" description="Ig-like" evidence="15">
    <location>
        <begin position="821"/>
        <end position="918"/>
    </location>
</feature>
<dbReference type="CDD" id="cd00096">
    <property type="entry name" value="Ig"/>
    <property type="match status" value="1"/>
</dbReference>
<dbReference type="FunFam" id="2.60.40.10:FF:000104">
    <property type="entry name" value="Down syndrome cell adhesion molecule b"/>
    <property type="match status" value="1"/>
</dbReference>
<feature type="domain" description="Ig-like" evidence="15">
    <location>
        <begin position="1310"/>
        <end position="1412"/>
    </location>
</feature>
<evidence type="ECO:0000313" key="18">
    <source>
        <dbReference type="EnsemblMetazoa" id="PHUM031590-PA"/>
    </source>
</evidence>
<keyword evidence="5" id="KW-0732">Signal</keyword>
<dbReference type="SMART" id="SM00060">
    <property type="entry name" value="FN3"/>
    <property type="match status" value="6"/>
</dbReference>
<evidence type="ECO:0000256" key="5">
    <source>
        <dbReference type="ARBA" id="ARBA00022729"/>
    </source>
</evidence>
<feature type="domain" description="Fibronectin type-III" evidence="16">
    <location>
        <begin position="1023"/>
        <end position="1122"/>
    </location>
</feature>
<dbReference type="SUPFAM" id="SSF48726">
    <property type="entry name" value="Immunoglobulin"/>
    <property type="match status" value="10"/>
</dbReference>
<dbReference type="PANTHER" id="PTHR44170:SF56">
    <property type="entry name" value="FIBRONECTIN TYPE-III DOMAIN-CONTAINING PROTEIN"/>
    <property type="match status" value="1"/>
</dbReference>
<protein>
    <submittedName>
        <fullName evidence="17">Down syndrome cell adhesion molecule, putative</fullName>
    </submittedName>
</protein>
<dbReference type="Gene3D" id="2.60.40.10">
    <property type="entry name" value="Immunoglobulins"/>
    <property type="match status" value="16"/>
</dbReference>
<keyword evidence="19" id="KW-1185">Reference proteome</keyword>
<feature type="domain" description="Fibronectin type-III" evidence="16">
    <location>
        <begin position="1127"/>
        <end position="1223"/>
    </location>
</feature>
<dbReference type="OrthoDB" id="152385at2759"/>
<keyword evidence="3" id="KW-1003">Cell membrane</keyword>
<evidence type="ECO:0000256" key="4">
    <source>
        <dbReference type="ARBA" id="ARBA00022692"/>
    </source>
</evidence>
<feature type="region of interest" description="Disordered" evidence="13">
    <location>
        <begin position="1825"/>
        <end position="1849"/>
    </location>
</feature>
<proteinExistence type="predicted"/>
<dbReference type="OMA" id="NFRWERN"/>
<feature type="domain" description="Ig-like" evidence="15">
    <location>
        <begin position="248"/>
        <end position="339"/>
    </location>
</feature>
<evidence type="ECO:0000256" key="11">
    <source>
        <dbReference type="ARBA" id="ARBA00023180"/>
    </source>
</evidence>
<keyword evidence="4 14" id="KW-0812">Transmembrane</keyword>
<evidence type="ECO:0000313" key="17">
    <source>
        <dbReference type="EMBL" id="EEB10295.1"/>
    </source>
</evidence>
<keyword evidence="7" id="KW-0130">Cell adhesion</keyword>
<dbReference type="FunFam" id="2.60.40.10:FF:000028">
    <property type="entry name" value="Neuronal cell adhesion molecule"/>
    <property type="match status" value="1"/>
</dbReference>
<dbReference type="InterPro" id="IPR003599">
    <property type="entry name" value="Ig_sub"/>
</dbReference>
<dbReference type="InterPro" id="IPR056754">
    <property type="entry name" value="DSCAM/DSCAML_C"/>
</dbReference>
<evidence type="ECO:0000256" key="10">
    <source>
        <dbReference type="ARBA" id="ARBA00023157"/>
    </source>
</evidence>
<dbReference type="CDD" id="cd00063">
    <property type="entry name" value="FN3"/>
    <property type="match status" value="6"/>
</dbReference>
<feature type="domain" description="Ig-like" evidence="15">
    <location>
        <begin position="153"/>
        <end position="230"/>
    </location>
</feature>
<accession>E0VA89</accession>
<dbReference type="EMBL" id="AAZO01000378">
    <property type="status" value="NOT_ANNOTATED_CDS"/>
    <property type="molecule type" value="Genomic_DNA"/>
</dbReference>
<dbReference type="GO" id="GO:0048812">
    <property type="term" value="P:neuron projection morphogenesis"/>
    <property type="evidence" value="ECO:0007669"/>
    <property type="project" value="UniProtKB-ARBA"/>
</dbReference>
<dbReference type="Pfam" id="PF00041">
    <property type="entry name" value="fn3"/>
    <property type="match status" value="5"/>
</dbReference>
<feature type="domain" description="Ig-like" evidence="15">
    <location>
        <begin position="343"/>
        <end position="432"/>
    </location>
</feature>
<evidence type="ECO:0000256" key="2">
    <source>
        <dbReference type="ARBA" id="ARBA00004479"/>
    </source>
</evidence>
<sequence length="1849" mass="207168">MTTTTTNNNRQPTTTATTSFFQQVVYDMLSVTGPETQGPIFVTEPRSSLEFLNDIGAIISCTAHGLPEPIISWIMTDGTSVTPVTHVREIMKNGSLYFPPFGAENYRQDVHMTSYQCMASNNVGRVISREVNVRAIVKQHYDVIVRDTYVFTGNTAVLKCEIPTFVKNQISITSWVQDSLFNIYPSSSYSDGKHHMLPSGELLVYSVTSTDSHPTYRCRTVHHITGKTIESSTYGRIIITESRGSVPPRYHERISPSPVREGETAVLSCTSQGYPTPNYIWYKTNYETGGHLELLTMSEKKYIREGVLIIQNVGLNDNGRYVCIANNSMGSERIELQLTVLIPITIHMMPQRVTVDLNHDTSILCSVTGHPTPTIYWRKDGLIIRNTSHRMKIIQDKNSRLEINRLTRDDKGMYQCFAKNDYEMSQGTSEIRLGDSSPHLIYKFIEQTMQPGPSVSLKCIATGNPTPHFTWVLDGFSLPQNDRLVIGQYVTVHGDVISHVNISSVNVEDGGEYKCTAKNRVGSVSHSARLNIYGLPMVRPMNTIAAVAGHDLILQCPVAGYPIAFIVWEKDGQLLPVNRRQEVSPNGTLVIRKVDNLSDGGLYMCMAKNKQGHHDSKTVQIEVKVPPRIAPFSFNKDLSEGVRAHLSCVVEKGDPPFTITWLKDREPLPSDGLKIVGLDTHSSTVIVDQLAASHTGNYTCRAANQVAAVEYTAELVVSVPPRWSLPPENHQGPQGAIKYSMDCQAEGNPTPTVTWRKGIGKRPGTYHDIIDNNSDIKIYPNGSLIIEKLGEEHEGYYVCEAFNGIGTGLSKRIYLTVNAPPHFYSKHKNQTSKLGSSVVLKCEVTGDRPIKIVWRKSGLTMDGTASDYRHSIKELNSTEGIISELLIFTTLREDSGQYYCIATNSFGRDEMIMQLFVQEPPDFPRNIHVIEKGSRFVKLGWVLSQDGNSPILQCIIEYKIDSDSWLEHTTQITVPVNQVSVLISSLRPAVTYQFRLFAENELGKSLPSDVLEITTESEVPSGAPRNVQTSALSATELHVKWDSPERELWNGEILGYHVGFKEQRLKEDQYQYKNIESRSSAGGETFLTDLKKFTKYSIVVQAYNALGPGPTSNEALALTLEDVPSASPQDIRCAAFTSQSLQVSWNSVPDTQLHGHLKGYKVMWENLEDFEEMDKPMTKITTALSAVIHGLQKFTNYSVQVLAFTNAGDGVASPPLQCLTNEDVPEVPRAIKAVISNPTSIIVSWLPPSRTNGILINYNLQIKSASNSPDAKPKRYSIPPDHTSYEEEGLNKRLQYEFTVAASTKVGESPRTSPVILSPNTEVRAAIYSFGITVTQPWKSDARLSCKFVGKPEPLLHWKRWSHPIEPSSRFKIMNDGTLQIINLIRNDSGNYSCQVENQHGFDSITYHLQVQIPPSAPLLHATSATKTSLNVQWKQGDNGGALIRGYYLHYKKSKGDWKSIKIGRQQSNYLLNDLHCGTAYQIYIQAYNSIGKGEKSSIISATTDGRKPIKISKEEFLLPNTTFVLLFLDKWLNNSCPITYFELNYRRKDETNWTLVSNSLIKQKYYTLGNLQPGTEYVINVKAHNNAGSIESEYKFYTLQNIGAASPSLTRHSGQAEMPFYLDLRLILPFFTSCLVILTAVLVVYYCWSKRSAASRESVILRDSHSSGAILDNKQNAHQREQYYATVKKPLRSPDRDISSLERIPEYSEDIYPYATFQLNQLTPEESRCTSGAPIDRKSVDIEKIERDRSRGTPISSFIYNDSILTSAETLKLKEVDSSKQNFKSNYRRVKRKTVTKLSKNEDFECDSLGSETDAEINFIYHGPDAGNLAESSRPYERTSFSRRGKTK</sequence>
<dbReference type="FunFam" id="2.60.40.10:FF:000333">
    <property type="entry name" value="Down syndrome cell adhesion molecule"/>
    <property type="match status" value="1"/>
</dbReference>
<feature type="transmembrane region" description="Helical" evidence="14">
    <location>
        <begin position="1627"/>
        <end position="1649"/>
    </location>
</feature>
<reference evidence="18" key="3">
    <citation type="submission" date="2021-02" db="UniProtKB">
        <authorList>
            <consortium name="EnsemblMetazoa"/>
        </authorList>
    </citation>
    <scope>IDENTIFICATION</scope>
    <source>
        <strain evidence="18">USDA</strain>
    </source>
</reference>
<dbReference type="InterPro" id="IPR013783">
    <property type="entry name" value="Ig-like_fold"/>
</dbReference>
<reference evidence="17" key="1">
    <citation type="submission" date="2007-04" db="EMBL/GenBank/DDBJ databases">
        <title>Annotation of Pediculus humanus corporis strain USDA.</title>
        <authorList>
            <person name="Kirkness E."/>
            <person name="Hannick L."/>
            <person name="Hass B."/>
            <person name="Bruggner R."/>
            <person name="Lawson D."/>
            <person name="Bidwell S."/>
            <person name="Joardar V."/>
            <person name="Caler E."/>
            <person name="Walenz B."/>
            <person name="Inman J."/>
            <person name="Schobel S."/>
            <person name="Galinsky K."/>
            <person name="Amedeo P."/>
            <person name="Strausberg R."/>
        </authorList>
    </citation>
    <scope>NUCLEOTIDE SEQUENCE</scope>
    <source>
        <strain evidence="17">USDA</strain>
    </source>
</reference>
<dbReference type="Pfam" id="PF07679">
    <property type="entry name" value="I-set"/>
    <property type="match status" value="4"/>
</dbReference>
<dbReference type="RefSeq" id="XP_002423033.1">
    <property type="nucleotide sequence ID" value="XM_002422988.1"/>
</dbReference>
<keyword evidence="9 14" id="KW-0472">Membrane</keyword>
<evidence type="ECO:0000256" key="1">
    <source>
        <dbReference type="ARBA" id="ARBA00004236"/>
    </source>
</evidence>
<dbReference type="InterPro" id="IPR003598">
    <property type="entry name" value="Ig_sub2"/>
</dbReference>
<dbReference type="Pfam" id="PF25059">
    <property type="entry name" value="FN3_DSCAM-DSCAML_C"/>
    <property type="match status" value="1"/>
</dbReference>
<feature type="domain" description="Fibronectin type-III" evidence="16">
    <location>
        <begin position="923"/>
        <end position="1018"/>
    </location>
</feature>
<name>E0VA89_PEDHC</name>
<dbReference type="SUPFAM" id="SSF49265">
    <property type="entry name" value="Fibronectin type III"/>
    <property type="match status" value="3"/>
</dbReference>
<dbReference type="CDD" id="cd20958">
    <property type="entry name" value="IgI_5_Dscam"/>
    <property type="match status" value="1"/>
</dbReference>
<dbReference type="HOGENOM" id="CLU_001038_4_0_1"/>
<evidence type="ECO:0000259" key="16">
    <source>
        <dbReference type="PROSITE" id="PS50853"/>
    </source>
</evidence>
<organism>
    <name type="scientific">Pediculus humanus subsp. corporis</name>
    <name type="common">Body louse</name>
    <dbReference type="NCBI Taxonomy" id="121224"/>
    <lineage>
        <taxon>Eukaryota</taxon>
        <taxon>Metazoa</taxon>
        <taxon>Ecdysozoa</taxon>
        <taxon>Arthropoda</taxon>
        <taxon>Hexapoda</taxon>
        <taxon>Insecta</taxon>
        <taxon>Pterygota</taxon>
        <taxon>Neoptera</taxon>
        <taxon>Paraneoptera</taxon>
        <taxon>Psocodea</taxon>
        <taxon>Troctomorpha</taxon>
        <taxon>Phthiraptera</taxon>
        <taxon>Anoplura</taxon>
        <taxon>Pediculidae</taxon>
        <taxon>Pediculus</taxon>
    </lineage>
</organism>
<dbReference type="SMART" id="SM00408">
    <property type="entry name" value="IGc2"/>
    <property type="match status" value="8"/>
</dbReference>
<keyword evidence="11" id="KW-0325">Glycoprotein</keyword>
<dbReference type="EMBL" id="DS235005">
    <property type="protein sequence ID" value="EEB10295.1"/>
    <property type="molecule type" value="Genomic_DNA"/>
</dbReference>
<evidence type="ECO:0000313" key="19">
    <source>
        <dbReference type="Proteomes" id="UP000009046"/>
    </source>
</evidence>
<feature type="domain" description="Ig-like" evidence="15">
    <location>
        <begin position="721"/>
        <end position="816"/>
    </location>
</feature>
<evidence type="ECO:0000256" key="14">
    <source>
        <dbReference type="SAM" id="Phobius"/>
    </source>
</evidence>
<feature type="domain" description="Fibronectin type-III" evidence="16">
    <location>
        <begin position="1508"/>
        <end position="1603"/>
    </location>
</feature>
<feature type="domain" description="Fibronectin type-III" evidence="16">
    <location>
        <begin position="1414"/>
        <end position="1507"/>
    </location>
</feature>
<evidence type="ECO:0000256" key="8">
    <source>
        <dbReference type="ARBA" id="ARBA00022989"/>
    </source>
</evidence>
<keyword evidence="10" id="KW-1015">Disulfide bond</keyword>
<evidence type="ECO:0000259" key="15">
    <source>
        <dbReference type="PROSITE" id="PS50835"/>
    </source>
</evidence>
<keyword evidence="6" id="KW-0677">Repeat</keyword>
<dbReference type="FunFam" id="2.60.40.10:FF:000005">
    <property type="entry name" value="Neuronal cell adhesion molecule"/>
    <property type="match status" value="1"/>
</dbReference>
<dbReference type="PROSITE" id="PS50835">
    <property type="entry name" value="IG_LIKE"/>
    <property type="match status" value="10"/>
</dbReference>
<dbReference type="STRING" id="121224.E0VA89"/>
<keyword evidence="8 14" id="KW-1133">Transmembrane helix</keyword>
<dbReference type="KEGG" id="phu:Phum_PHUM031590"/>
<dbReference type="SMART" id="SM00409">
    <property type="entry name" value="IG"/>
    <property type="match status" value="9"/>
</dbReference>
<gene>
    <name evidence="18" type="primary">8232268</name>
    <name evidence="17" type="ORF">Phum_PHUM031590</name>
</gene>
<dbReference type="InterPro" id="IPR036116">
    <property type="entry name" value="FN3_sf"/>
</dbReference>
<dbReference type="InParanoid" id="E0VA89"/>